<gene>
    <name evidence="1" type="ORF">V6N12_005454</name>
</gene>
<accession>A0ABR2A2S2</accession>
<dbReference type="Pfam" id="PF02362">
    <property type="entry name" value="B3"/>
    <property type="match status" value="1"/>
</dbReference>
<name>A0ABR2A2S2_9ROSI</name>
<dbReference type="Gene3D" id="2.40.330.10">
    <property type="entry name" value="DNA-binding pseudobarrel domain"/>
    <property type="match status" value="1"/>
</dbReference>
<dbReference type="InterPro" id="IPR015300">
    <property type="entry name" value="DNA-bd_pseudobarrel_sf"/>
</dbReference>
<evidence type="ECO:0000313" key="1">
    <source>
        <dbReference type="EMBL" id="KAK8487327.1"/>
    </source>
</evidence>
<organism evidence="1 2">
    <name type="scientific">Hibiscus sabdariffa</name>
    <name type="common">roselle</name>
    <dbReference type="NCBI Taxonomy" id="183260"/>
    <lineage>
        <taxon>Eukaryota</taxon>
        <taxon>Viridiplantae</taxon>
        <taxon>Streptophyta</taxon>
        <taxon>Embryophyta</taxon>
        <taxon>Tracheophyta</taxon>
        <taxon>Spermatophyta</taxon>
        <taxon>Magnoliopsida</taxon>
        <taxon>eudicotyledons</taxon>
        <taxon>Gunneridae</taxon>
        <taxon>Pentapetalae</taxon>
        <taxon>rosids</taxon>
        <taxon>malvids</taxon>
        <taxon>Malvales</taxon>
        <taxon>Malvaceae</taxon>
        <taxon>Malvoideae</taxon>
        <taxon>Hibiscus</taxon>
    </lineage>
</organism>
<dbReference type="SMART" id="SM01019">
    <property type="entry name" value="B3"/>
    <property type="match status" value="1"/>
</dbReference>
<dbReference type="PROSITE" id="PS50863">
    <property type="entry name" value="B3"/>
    <property type="match status" value="1"/>
</dbReference>
<keyword evidence="2" id="KW-1185">Reference proteome</keyword>
<comment type="caution">
    <text evidence="1">The sequence shown here is derived from an EMBL/GenBank/DDBJ whole genome shotgun (WGS) entry which is preliminary data.</text>
</comment>
<dbReference type="Proteomes" id="UP001472677">
    <property type="component" value="Unassembled WGS sequence"/>
</dbReference>
<dbReference type="InterPro" id="IPR044800">
    <property type="entry name" value="LEC2-like"/>
</dbReference>
<dbReference type="SUPFAM" id="SSF101936">
    <property type="entry name" value="DNA-binding pseudobarrel domain"/>
    <property type="match status" value="1"/>
</dbReference>
<dbReference type="PANTHER" id="PTHR31140:SF1">
    <property type="entry name" value="AP2_ERF AND B3 DOMAIN-CONTAINING TRANSCRIPTION REPRESSOR RAV2"/>
    <property type="match status" value="1"/>
</dbReference>
<dbReference type="InterPro" id="IPR003340">
    <property type="entry name" value="B3_DNA-bd"/>
</dbReference>
<reference evidence="1 2" key="1">
    <citation type="journal article" date="2024" name="G3 (Bethesda)">
        <title>Genome assembly of Hibiscus sabdariffa L. provides insights into metabolisms of medicinal natural products.</title>
        <authorList>
            <person name="Kim T."/>
        </authorList>
    </citation>
    <scope>NUCLEOTIDE SEQUENCE [LARGE SCALE GENOMIC DNA]</scope>
    <source>
        <strain evidence="1">TK-2024</strain>
        <tissue evidence="1">Old leaves</tissue>
    </source>
</reference>
<proteinExistence type="predicted"/>
<dbReference type="EMBL" id="JBBPBM010001102">
    <property type="protein sequence ID" value="KAK8487327.1"/>
    <property type="molecule type" value="Genomic_DNA"/>
</dbReference>
<protein>
    <submittedName>
        <fullName evidence="1">Uncharacterized protein</fullName>
    </submittedName>
</protein>
<dbReference type="CDD" id="cd10017">
    <property type="entry name" value="B3_DNA"/>
    <property type="match status" value="1"/>
</dbReference>
<evidence type="ECO:0000313" key="2">
    <source>
        <dbReference type="Proteomes" id="UP001472677"/>
    </source>
</evidence>
<dbReference type="PANTHER" id="PTHR31140">
    <property type="entry name" value="B3 DOMAIN-CONTAINING TRANSCRIPTION FACTOR ABI3"/>
    <property type="match status" value="1"/>
</dbReference>
<sequence>MPRNTSLCKLGLGLLPKKFSCTWKLEDLTGKVWRFRYSYWNSSQSYVLTKGWSRFVKEKNLNAGDIVSFQRSTGPEKQLYIDCKARTGLVSSWTGPVEMVRLFGVSIFKIPSCSGNILASVDVMEKGPEKWSCWN</sequence>